<evidence type="ECO:0000256" key="1">
    <source>
        <dbReference type="ARBA" id="ARBA00022490"/>
    </source>
</evidence>
<dbReference type="GO" id="GO:0030366">
    <property type="term" value="F:molybdopterin synthase activity"/>
    <property type="evidence" value="ECO:0007669"/>
    <property type="project" value="UniProtKB-UniRule"/>
</dbReference>
<keyword evidence="1 4" id="KW-0963">Cytoplasm</keyword>
<dbReference type="HAMAP" id="MF_03052">
    <property type="entry name" value="MOC2B"/>
    <property type="match status" value="1"/>
</dbReference>
<dbReference type="GO" id="GO:0006777">
    <property type="term" value="P:Mo-molybdopterin cofactor biosynthetic process"/>
    <property type="evidence" value="ECO:0007669"/>
    <property type="project" value="UniProtKB-UniRule"/>
</dbReference>
<proteinExistence type="inferred from homology"/>
<dbReference type="InterPro" id="IPR036563">
    <property type="entry name" value="MoaE_sf"/>
</dbReference>
<dbReference type="Proteomes" id="UP000092460">
    <property type="component" value="Unassembled WGS sequence"/>
</dbReference>
<dbReference type="STRING" id="67801.A0A1B0BB51"/>
<dbReference type="InterPro" id="IPR028888">
    <property type="entry name" value="MOCS2B_euk"/>
</dbReference>
<dbReference type="EMBL" id="JXJN01011305">
    <property type="status" value="NOT_ANNOTATED_CDS"/>
    <property type="molecule type" value="Genomic_DNA"/>
</dbReference>
<name>A0A1B0BB51_9MUSC</name>
<dbReference type="GO" id="GO:1990140">
    <property type="term" value="C:molybdopterin synthase complex"/>
    <property type="evidence" value="ECO:0007669"/>
    <property type="project" value="UniProtKB-UniRule"/>
</dbReference>
<dbReference type="InterPro" id="IPR003448">
    <property type="entry name" value="Mopterin_biosynth_MoaE"/>
</dbReference>
<feature type="binding site" evidence="4">
    <location>
        <position position="187"/>
    </location>
    <ligand>
        <name>substrate</name>
    </ligand>
</feature>
<evidence type="ECO:0000313" key="5">
    <source>
        <dbReference type="EnsemblMetazoa" id="GPPI024497-PA"/>
    </source>
</evidence>
<evidence type="ECO:0000256" key="3">
    <source>
        <dbReference type="ARBA" id="ARBA00023150"/>
    </source>
</evidence>
<reference evidence="5" key="2">
    <citation type="submission" date="2020-05" db="UniProtKB">
        <authorList>
            <consortium name="EnsemblMetazoa"/>
        </authorList>
    </citation>
    <scope>IDENTIFICATION</scope>
    <source>
        <strain evidence="5">IAEA</strain>
    </source>
</reference>
<gene>
    <name evidence="4" type="primary">Mocs2</name>
</gene>
<feature type="binding site" evidence="4">
    <location>
        <begin position="194"/>
        <end position="196"/>
    </location>
    <ligand>
        <name>substrate</name>
    </ligand>
</feature>
<comment type="function">
    <text evidence="4">Catalytic subunit of the molybdopterin synthase complex, a complex that catalyzes the conversion of precursor Z into molybdopterin. Acts by mediating the incorporation of 2 sulfur atoms from thiocarboxylated MOCS2A into precursor Z to generate a dithiolene group.</text>
</comment>
<dbReference type="FunFam" id="3.90.1170.40:FF:000002">
    <property type="entry name" value="Molybdopterin synthase catalytic subunit"/>
    <property type="match status" value="1"/>
</dbReference>
<dbReference type="SUPFAM" id="SSF54690">
    <property type="entry name" value="Molybdopterin synthase subunit MoaE"/>
    <property type="match status" value="1"/>
</dbReference>
<keyword evidence="3 4" id="KW-0501">Molybdenum cofactor biosynthesis</keyword>
<dbReference type="Gene3D" id="3.90.1170.40">
    <property type="entry name" value="Molybdopterin biosynthesis MoaE subunit"/>
    <property type="match status" value="1"/>
</dbReference>
<organism evidence="5 6">
    <name type="scientific">Glossina palpalis gambiensis</name>
    <dbReference type="NCBI Taxonomy" id="67801"/>
    <lineage>
        <taxon>Eukaryota</taxon>
        <taxon>Metazoa</taxon>
        <taxon>Ecdysozoa</taxon>
        <taxon>Arthropoda</taxon>
        <taxon>Hexapoda</taxon>
        <taxon>Insecta</taxon>
        <taxon>Pterygota</taxon>
        <taxon>Neoptera</taxon>
        <taxon>Endopterygota</taxon>
        <taxon>Diptera</taxon>
        <taxon>Brachycera</taxon>
        <taxon>Muscomorpha</taxon>
        <taxon>Hippoboscoidea</taxon>
        <taxon>Glossinidae</taxon>
        <taxon>Glossina</taxon>
    </lineage>
</organism>
<comment type="similarity">
    <text evidence="4">Belongs to the MoaE family. MOCS2B subfamily.</text>
</comment>
<dbReference type="AlphaFoldDB" id="A0A1B0BB51"/>
<keyword evidence="6" id="KW-1185">Reference proteome</keyword>
<dbReference type="PANTHER" id="PTHR23404">
    <property type="entry name" value="MOLYBDOPTERIN SYNTHASE RELATED"/>
    <property type="match status" value="1"/>
</dbReference>
<dbReference type="CDD" id="cd00756">
    <property type="entry name" value="MoaE"/>
    <property type="match status" value="1"/>
</dbReference>
<protein>
    <recommendedName>
        <fullName evidence="4">Molybdopterin synthase catalytic subunit</fullName>
        <ecNumber evidence="4">2.8.1.12</ecNumber>
    </recommendedName>
    <alternativeName>
        <fullName evidence="4">Molybdenum cofactor synthesis protein 2 large subunit</fullName>
    </alternativeName>
    <alternativeName>
        <fullName evidence="4">Molybdenum cofactor synthesis protein 2B</fullName>
        <shortName evidence="4">MOCS2B</shortName>
    </alternativeName>
</protein>
<dbReference type="Pfam" id="PF02391">
    <property type="entry name" value="MoaE"/>
    <property type="match status" value="1"/>
</dbReference>
<comment type="subunit">
    <text evidence="4">Heterotetramer; composed of 2 small (MOCS2A) and 2 large (MOCS2B) subunits.</text>
</comment>
<comment type="subcellular location">
    <subcellularLocation>
        <location evidence="4">Cytoplasm</location>
    </subcellularLocation>
</comment>
<reference evidence="6" key="1">
    <citation type="submission" date="2015-01" db="EMBL/GenBank/DDBJ databases">
        <authorList>
            <person name="Aksoy S."/>
            <person name="Warren W."/>
            <person name="Wilson R.K."/>
        </authorList>
    </citation>
    <scope>NUCLEOTIDE SEQUENCE [LARGE SCALE GENOMIC DNA]</scope>
    <source>
        <strain evidence="6">IAEA</strain>
    </source>
</reference>
<dbReference type="UniPathway" id="UPA00344"/>
<evidence type="ECO:0000256" key="4">
    <source>
        <dbReference type="HAMAP-Rule" id="MF_03052"/>
    </source>
</evidence>
<dbReference type="VEuPathDB" id="VectorBase:GPPI024497"/>
<comment type="miscellaneous">
    <text evidence="4">This protein is produced by a bicistronic gene which also produces the large subunit (MOCS2A).</text>
</comment>
<accession>A0A1B0BB51</accession>
<sequence>MSSTNDQPINVRLLFFAKTRELAGVNATPYQLRSRNIVLSTKDIVITCKKSFIWKKKTKLLLYHQLVEVKMNHLLLTYNNLDVGAISNLIGANSCGAISMFIGTTRDNFERKRVVSLEYEAYEPMALKQLGNICDEIRKRWPDCLNIAIYHRLGVVPVGEASVVIGISSPHRQVSLESVAFAIDELKKTVPIWKKEMLGFDTRICDIDDSCEVPKNFVQISATEDEIKRRIQCFVEKKREEIDLNNIMDYTVKRPCTMDEDEFGNPVLIKDDDSEYTCARTNSTIVKQEFSKCHLRVRRVENTYGPQTRPDYLQTLDKLMAQHSDDIKSKQNIRTTLPRGLQERLETIEEYLNIKRTGNLYRRIKAIENRLLHLESISPEYKHFALGNISTNSKGLRENSEDTNIKPAFCERKTYSVRDVDAFIERIQTCSTVNSLAHDE</sequence>
<comment type="catalytic activity">
    <reaction evidence="4">
        <text>2 [molybdopterin-synthase sulfur-carrier protein]-C-terminal-Gly-aminoethanethioate + cyclic pyranopterin phosphate + H2O = molybdopterin + 2 [molybdopterin-synthase sulfur-carrier protein]-C-terminal Gly-Gly + 2 H(+)</text>
        <dbReference type="Rhea" id="RHEA:26333"/>
        <dbReference type="Rhea" id="RHEA-COMP:12202"/>
        <dbReference type="Rhea" id="RHEA-COMP:19907"/>
        <dbReference type="ChEBI" id="CHEBI:15377"/>
        <dbReference type="ChEBI" id="CHEBI:15378"/>
        <dbReference type="ChEBI" id="CHEBI:58698"/>
        <dbReference type="ChEBI" id="CHEBI:59648"/>
        <dbReference type="ChEBI" id="CHEBI:90778"/>
        <dbReference type="ChEBI" id="CHEBI:232372"/>
        <dbReference type="EC" id="2.8.1.12"/>
    </reaction>
</comment>
<feature type="binding site" evidence="4">
    <location>
        <begin position="171"/>
        <end position="172"/>
    </location>
    <ligand>
        <name>substrate</name>
    </ligand>
</feature>
<evidence type="ECO:0000256" key="2">
    <source>
        <dbReference type="ARBA" id="ARBA00022679"/>
    </source>
</evidence>
<dbReference type="EnsemblMetazoa" id="GPPI024497-RA">
    <property type="protein sequence ID" value="GPPI024497-PA"/>
    <property type="gene ID" value="GPPI024497"/>
</dbReference>
<keyword evidence="2 4" id="KW-0808">Transferase</keyword>
<dbReference type="EC" id="2.8.1.12" evidence="4"/>
<evidence type="ECO:0000313" key="6">
    <source>
        <dbReference type="Proteomes" id="UP000092460"/>
    </source>
</evidence>
<comment type="pathway">
    <text evidence="4">Cofactor biosynthesis; molybdopterin biosynthesis.</text>
</comment>